<comment type="caution">
    <text evidence="4">The sequence shown here is derived from an EMBL/GenBank/DDBJ whole genome shotgun (WGS) entry which is preliminary data.</text>
</comment>
<dbReference type="RefSeq" id="WP_308952421.1">
    <property type="nucleotide sequence ID" value="NZ_JARXIC010000037.1"/>
</dbReference>
<protein>
    <submittedName>
        <fullName evidence="4">Lipocalin family protein</fullName>
    </submittedName>
</protein>
<dbReference type="PROSITE" id="PS00213">
    <property type="entry name" value="LIPOCALIN"/>
    <property type="match status" value="1"/>
</dbReference>
<feature type="signal peptide" evidence="2">
    <location>
        <begin position="1"/>
        <end position="23"/>
    </location>
</feature>
<dbReference type="Gene3D" id="2.40.128.20">
    <property type="match status" value="1"/>
</dbReference>
<dbReference type="InterPro" id="IPR022272">
    <property type="entry name" value="Lipocalin_CS"/>
</dbReference>
<dbReference type="PROSITE" id="PS51257">
    <property type="entry name" value="PROKAR_LIPOPROTEIN"/>
    <property type="match status" value="1"/>
</dbReference>
<dbReference type="Proteomes" id="UP001243717">
    <property type="component" value="Unassembled WGS sequence"/>
</dbReference>
<evidence type="ECO:0000259" key="3">
    <source>
        <dbReference type="Pfam" id="PF08212"/>
    </source>
</evidence>
<feature type="chain" id="PRO_5045016488" evidence="2">
    <location>
        <begin position="24"/>
        <end position="185"/>
    </location>
</feature>
<feature type="domain" description="Lipocalin/cytosolic fatty-acid binding" evidence="3">
    <location>
        <begin position="36"/>
        <end position="181"/>
    </location>
</feature>
<evidence type="ECO:0000313" key="5">
    <source>
        <dbReference type="Proteomes" id="UP001243717"/>
    </source>
</evidence>
<organism evidence="4 5">
    <name type="scientific">Thalassobacterium sedimentorum</name>
    <dbReference type="NCBI Taxonomy" id="3041258"/>
    <lineage>
        <taxon>Bacteria</taxon>
        <taxon>Pseudomonadati</taxon>
        <taxon>Verrucomicrobiota</taxon>
        <taxon>Opitutia</taxon>
        <taxon>Puniceicoccales</taxon>
        <taxon>Coraliomargaritaceae</taxon>
        <taxon>Thalassobacterium</taxon>
    </lineage>
</organism>
<evidence type="ECO:0000313" key="4">
    <source>
        <dbReference type="EMBL" id="MDQ8195899.1"/>
    </source>
</evidence>
<reference evidence="4 5" key="1">
    <citation type="submission" date="2023-04" db="EMBL/GenBank/DDBJ databases">
        <title>A novel bacteria isolated from coastal sediment.</title>
        <authorList>
            <person name="Liu X.-J."/>
            <person name="Du Z.-J."/>
        </authorList>
    </citation>
    <scope>NUCLEOTIDE SEQUENCE [LARGE SCALE GENOMIC DNA]</scope>
    <source>
        <strain evidence="4 5">SDUM461004</strain>
    </source>
</reference>
<dbReference type="InterPro" id="IPR012674">
    <property type="entry name" value="Calycin"/>
</dbReference>
<proteinExistence type="inferred from homology"/>
<dbReference type="PIRSF" id="PIRSF036893">
    <property type="entry name" value="Lipocalin_ApoD"/>
    <property type="match status" value="1"/>
</dbReference>
<keyword evidence="2" id="KW-0732">Signal</keyword>
<name>A0ABU1AMD5_9BACT</name>
<comment type="similarity">
    <text evidence="1 2">Belongs to the calycin superfamily. Lipocalin family.</text>
</comment>
<dbReference type="InterPro" id="IPR047202">
    <property type="entry name" value="Lipocalin_Blc-like_dom"/>
</dbReference>
<keyword evidence="5" id="KW-1185">Reference proteome</keyword>
<dbReference type="PANTHER" id="PTHR10612:SF34">
    <property type="entry name" value="APOLIPOPROTEIN D"/>
    <property type="match status" value="1"/>
</dbReference>
<dbReference type="CDD" id="cd19438">
    <property type="entry name" value="lipocalin_Blc-like"/>
    <property type="match status" value="1"/>
</dbReference>
<dbReference type="InterPro" id="IPR000566">
    <property type="entry name" value="Lipocln_cytosolic_FA-bd_dom"/>
</dbReference>
<evidence type="ECO:0000256" key="1">
    <source>
        <dbReference type="ARBA" id="ARBA00006889"/>
    </source>
</evidence>
<dbReference type="EMBL" id="JARXIC010000037">
    <property type="protein sequence ID" value="MDQ8195899.1"/>
    <property type="molecule type" value="Genomic_DNA"/>
</dbReference>
<dbReference type="InterPro" id="IPR022271">
    <property type="entry name" value="Lipocalin_ApoD"/>
</dbReference>
<dbReference type="SUPFAM" id="SSF50814">
    <property type="entry name" value="Lipocalins"/>
    <property type="match status" value="1"/>
</dbReference>
<accession>A0ABU1AMD5</accession>
<dbReference type="Pfam" id="PF08212">
    <property type="entry name" value="Lipocalin_2"/>
    <property type="match status" value="1"/>
</dbReference>
<gene>
    <name evidence="4" type="ORF">QEH59_15805</name>
</gene>
<evidence type="ECO:0000256" key="2">
    <source>
        <dbReference type="PIRNR" id="PIRNR036893"/>
    </source>
</evidence>
<sequence length="185" mass="20270">MRLLRPVAPALLLLGLSFFTACRALPEDPPATVESVDLNRYTGLWHELARLPVFFQKDNERATAEYVMNDAGNIDLVNTAIAPDGSQRSVTGTAVPVAGSNNAKLKVSIDNFFAQIFGSPPDYGNYWILKLESDYSIALVGSPNRKTLWLLAKTPEIPASKLQAYIAYAETLGYEVSELIINNGH</sequence>
<dbReference type="PANTHER" id="PTHR10612">
    <property type="entry name" value="APOLIPOPROTEIN D"/>
    <property type="match status" value="1"/>
</dbReference>